<feature type="compositionally biased region" description="Polar residues" evidence="1">
    <location>
        <begin position="101"/>
        <end position="114"/>
    </location>
</feature>
<name>A0A0E0F271_9ORYZ</name>
<dbReference type="EnsemblPlants" id="OMERI11G02240.1">
    <property type="protein sequence ID" value="OMERI11G02240.1"/>
    <property type="gene ID" value="OMERI11G02240"/>
</dbReference>
<dbReference type="HOGENOM" id="CLU_615920_0_0_1"/>
<organism evidence="3">
    <name type="scientific">Oryza meridionalis</name>
    <dbReference type="NCBI Taxonomy" id="40149"/>
    <lineage>
        <taxon>Eukaryota</taxon>
        <taxon>Viridiplantae</taxon>
        <taxon>Streptophyta</taxon>
        <taxon>Embryophyta</taxon>
        <taxon>Tracheophyta</taxon>
        <taxon>Spermatophyta</taxon>
        <taxon>Magnoliopsida</taxon>
        <taxon>Liliopsida</taxon>
        <taxon>Poales</taxon>
        <taxon>Poaceae</taxon>
        <taxon>BOP clade</taxon>
        <taxon>Oryzoideae</taxon>
        <taxon>Oryzeae</taxon>
        <taxon>Oryzinae</taxon>
        <taxon>Oryza</taxon>
    </lineage>
</organism>
<dbReference type="InterPro" id="IPR022059">
    <property type="entry name" value="DUF3615"/>
</dbReference>
<feature type="domain" description="DUF3615" evidence="2">
    <location>
        <begin position="317"/>
        <end position="414"/>
    </location>
</feature>
<protein>
    <recommendedName>
        <fullName evidence="2">DUF3615 domain-containing protein</fullName>
    </recommendedName>
</protein>
<accession>A0A0E0F271</accession>
<dbReference type="Pfam" id="PF12274">
    <property type="entry name" value="DUF3615"/>
    <property type="match status" value="1"/>
</dbReference>
<feature type="region of interest" description="Disordered" evidence="1">
    <location>
        <begin position="93"/>
        <end position="121"/>
    </location>
</feature>
<reference evidence="3" key="2">
    <citation type="submission" date="2018-05" db="EMBL/GenBank/DDBJ databases">
        <title>OmerRS3 (Oryza meridionalis Reference Sequence Version 3).</title>
        <authorList>
            <person name="Zhang J."/>
            <person name="Kudrna D."/>
            <person name="Lee S."/>
            <person name="Talag J."/>
            <person name="Welchert J."/>
            <person name="Wing R.A."/>
        </authorList>
    </citation>
    <scope>NUCLEOTIDE SEQUENCE [LARGE SCALE GENOMIC DNA]</scope>
    <source>
        <strain evidence="3">cv. OR44</strain>
    </source>
</reference>
<keyword evidence="4" id="KW-1185">Reference proteome</keyword>
<evidence type="ECO:0000259" key="2">
    <source>
        <dbReference type="Pfam" id="PF12274"/>
    </source>
</evidence>
<dbReference type="eggNOG" id="ENOG502R3RB">
    <property type="taxonomic scope" value="Eukaryota"/>
</dbReference>
<sequence>MMTRRRRRAGAALLCQTPRLREAAIGEESRRLRLRYCGRPLPPLPLLFTEDEEEDLLGETTVYPPGTGARLQLLRSLQLEDEEYRREFRLAEQMPTADAETVTSESTAVIQQPSDSEEKDSTMVNVDAAGLHEQDELPNWMSQLFEKLDLEVDEDVVDEDICSIGNMTHEEEEADLERNHPIMKKLNKGIHPVVLALHVLLEEEEVVQEEDMAKGLAELDEYLLRHTYHTIEEGMAGIASGFQNPPPCPHLHNHTCEKVLQQASICQREDPRYRVPEEVYAHIDKEARDHWKNKKKISYKEQVQNGIKWMSEECFIAFRKYAEQLHLMDTEYKFGELLNQCLSVDGYSKNFHHFNFTVKEKPKNSDIWNSQLYFAEVKQLYGVKYYFCCLLDASDNGKCNGCHNQKTEDLIKHPSSGGYEKGDEKICWPFLDDTSYLSGSDDDDF</sequence>
<evidence type="ECO:0000313" key="4">
    <source>
        <dbReference type="Proteomes" id="UP000008021"/>
    </source>
</evidence>
<dbReference type="Gramene" id="OMERI11G02240.1">
    <property type="protein sequence ID" value="OMERI11G02240.1"/>
    <property type="gene ID" value="OMERI11G02240"/>
</dbReference>
<dbReference type="PANTHER" id="PTHR33326:SF45">
    <property type="entry name" value="OS05G0477500 PROTEIN"/>
    <property type="match status" value="1"/>
</dbReference>
<reference evidence="3" key="1">
    <citation type="submission" date="2015-04" db="UniProtKB">
        <authorList>
            <consortium name="EnsemblPlants"/>
        </authorList>
    </citation>
    <scope>IDENTIFICATION</scope>
</reference>
<dbReference type="Proteomes" id="UP000008021">
    <property type="component" value="Chromosome 11"/>
</dbReference>
<evidence type="ECO:0000256" key="1">
    <source>
        <dbReference type="SAM" id="MobiDB-lite"/>
    </source>
</evidence>
<evidence type="ECO:0000313" key="3">
    <source>
        <dbReference type="EnsemblPlants" id="OMERI11G02240.1"/>
    </source>
</evidence>
<dbReference type="PANTHER" id="PTHR33326">
    <property type="entry name" value="OS05G0543800 PROTEIN"/>
    <property type="match status" value="1"/>
</dbReference>
<dbReference type="AlphaFoldDB" id="A0A0E0F271"/>
<proteinExistence type="predicted"/>